<dbReference type="PANTHER" id="PTHR45690:SF19">
    <property type="entry name" value="NACHT, LRR AND PYD DOMAINS-CONTAINING PROTEIN 3"/>
    <property type="match status" value="1"/>
</dbReference>
<evidence type="ECO:0000256" key="1">
    <source>
        <dbReference type="ARBA" id="ARBA00004496"/>
    </source>
</evidence>
<dbReference type="GeneTree" id="ENSGT00940000159520"/>
<dbReference type="Pfam" id="PF14484">
    <property type="entry name" value="FISNA"/>
    <property type="match status" value="1"/>
</dbReference>
<evidence type="ECO:0000313" key="7">
    <source>
        <dbReference type="Proteomes" id="UP000694380"/>
    </source>
</evidence>
<sequence>IGESPAKRKIERTGEEKTERGHNNSLQVPERLNSRLGETVNLSKRYTKLTIISKLHCKKEREHEIMASRWRHAKIMTERARSSVTINSLFDPEHGQTPQIVVRQGAAGIGKTMTAKNEQEYLFAYIFYINCREINYGSKQGTVVDWIRKNCPDKNVPINEILLNQEKLLFVIDGFDELRFSFDRKEDSLCTDPWKEMPMEDALSSLFRKKLLPKSYLMVTTIPTALEKLGQFFAIPSLKLPGLHRQPEDSWLFGFALPRGLTGSSLHPIQLLLT</sequence>
<dbReference type="Pfam" id="PF05729">
    <property type="entry name" value="NACHT"/>
    <property type="match status" value="1"/>
</dbReference>
<feature type="region of interest" description="Disordered" evidence="4">
    <location>
        <begin position="1"/>
        <end position="27"/>
    </location>
</feature>
<dbReference type="InterPro" id="IPR027417">
    <property type="entry name" value="P-loop_NTPase"/>
</dbReference>
<dbReference type="Gene3D" id="3.40.50.300">
    <property type="entry name" value="P-loop containing nucleotide triphosphate hydrolases"/>
    <property type="match status" value="1"/>
</dbReference>
<protein>
    <recommendedName>
        <fullName evidence="5">NACHT domain-containing protein</fullName>
    </recommendedName>
</protein>
<name>A0A8C3PC31_CHRPI</name>
<dbReference type="InterPro" id="IPR029495">
    <property type="entry name" value="NACHT-assoc"/>
</dbReference>
<keyword evidence="3" id="KW-0677">Repeat</keyword>
<evidence type="ECO:0000256" key="2">
    <source>
        <dbReference type="ARBA" id="ARBA00022490"/>
    </source>
</evidence>
<dbReference type="PANTHER" id="PTHR45690">
    <property type="entry name" value="NACHT, LRR AND PYD DOMAINS-CONTAINING PROTEIN 12"/>
    <property type="match status" value="1"/>
</dbReference>
<dbReference type="GO" id="GO:0005737">
    <property type="term" value="C:cytoplasm"/>
    <property type="evidence" value="ECO:0007669"/>
    <property type="project" value="UniProtKB-SubCell"/>
</dbReference>
<proteinExistence type="predicted"/>
<evidence type="ECO:0000313" key="6">
    <source>
        <dbReference type="Ensembl" id="ENSCPBP00000031565.1"/>
    </source>
</evidence>
<dbReference type="InterPro" id="IPR050637">
    <property type="entry name" value="NLRP_innate_immun_reg"/>
</dbReference>
<reference evidence="6" key="2">
    <citation type="submission" date="2025-09" db="UniProtKB">
        <authorList>
            <consortium name="Ensembl"/>
        </authorList>
    </citation>
    <scope>IDENTIFICATION</scope>
</reference>
<dbReference type="InterPro" id="IPR007111">
    <property type="entry name" value="NACHT_NTPase"/>
</dbReference>
<reference evidence="6" key="1">
    <citation type="submission" date="2025-08" db="UniProtKB">
        <authorList>
            <consortium name="Ensembl"/>
        </authorList>
    </citation>
    <scope>IDENTIFICATION</scope>
</reference>
<dbReference type="OMA" id="WRHAKIM"/>
<keyword evidence="2" id="KW-0963">Cytoplasm</keyword>
<dbReference type="Proteomes" id="UP000694380">
    <property type="component" value="Unplaced"/>
</dbReference>
<feature type="compositionally biased region" description="Basic and acidic residues" evidence="4">
    <location>
        <begin position="1"/>
        <end position="22"/>
    </location>
</feature>
<organism evidence="6 7">
    <name type="scientific">Chrysemys picta bellii</name>
    <name type="common">Western painted turtle</name>
    <name type="synonym">Emys bellii</name>
    <dbReference type="NCBI Taxonomy" id="8478"/>
    <lineage>
        <taxon>Eukaryota</taxon>
        <taxon>Metazoa</taxon>
        <taxon>Chordata</taxon>
        <taxon>Craniata</taxon>
        <taxon>Vertebrata</taxon>
        <taxon>Euteleostomi</taxon>
        <taxon>Archelosauria</taxon>
        <taxon>Testudinata</taxon>
        <taxon>Testudines</taxon>
        <taxon>Cryptodira</taxon>
        <taxon>Durocryptodira</taxon>
        <taxon>Testudinoidea</taxon>
        <taxon>Emydidae</taxon>
        <taxon>Chrysemys</taxon>
    </lineage>
</organism>
<evidence type="ECO:0000256" key="4">
    <source>
        <dbReference type="SAM" id="MobiDB-lite"/>
    </source>
</evidence>
<dbReference type="AlphaFoldDB" id="A0A8C3PC31"/>
<evidence type="ECO:0000256" key="3">
    <source>
        <dbReference type="ARBA" id="ARBA00022737"/>
    </source>
</evidence>
<dbReference type="Ensembl" id="ENSCPBT00000037143.1">
    <property type="protein sequence ID" value="ENSCPBP00000031565.1"/>
    <property type="gene ID" value="ENSCPBG00000022153.1"/>
</dbReference>
<keyword evidence="7" id="KW-1185">Reference proteome</keyword>
<dbReference type="PROSITE" id="PS50837">
    <property type="entry name" value="NACHT"/>
    <property type="match status" value="1"/>
</dbReference>
<evidence type="ECO:0000259" key="5">
    <source>
        <dbReference type="PROSITE" id="PS50837"/>
    </source>
</evidence>
<feature type="domain" description="NACHT" evidence="5">
    <location>
        <begin position="99"/>
        <end position="225"/>
    </location>
</feature>
<comment type="subcellular location">
    <subcellularLocation>
        <location evidence="1">Cytoplasm</location>
    </subcellularLocation>
</comment>
<accession>A0A8C3PC31</accession>